<gene>
    <name evidence="1" type="ORF">NQH49_13315</name>
</gene>
<reference evidence="1 2" key="1">
    <citation type="submission" date="2022-07" db="EMBL/GenBank/DDBJ databases">
        <title>Pantoea trifolii sp. nov. isolated from root nodules of Trifolium rubens.</title>
        <authorList>
            <person name="Kalita M."/>
            <person name="Wdowiak-Wrobel S."/>
            <person name="Marek-Kozaczuk M."/>
            <person name="Palusinska-Szysz M."/>
            <person name="Sokolowski W."/>
            <person name="Coutinho T."/>
            <person name="Hlahane L."/>
        </authorList>
    </citation>
    <scope>NUCLEOTIDE SEQUENCE [LARGE SCALE GENOMIC DNA]</scope>
    <source>
        <strain evidence="1 2">MMK2</strain>
    </source>
</reference>
<comment type="caution">
    <text evidence="1">The sequence shown here is derived from an EMBL/GenBank/DDBJ whole genome shotgun (WGS) entry which is preliminary data.</text>
</comment>
<organism evidence="1 2">
    <name type="scientific">Pantoea trifolii</name>
    <dbReference type="NCBI Taxonomy" id="2968030"/>
    <lineage>
        <taxon>Bacteria</taxon>
        <taxon>Pseudomonadati</taxon>
        <taxon>Pseudomonadota</taxon>
        <taxon>Gammaproteobacteria</taxon>
        <taxon>Enterobacterales</taxon>
        <taxon>Erwiniaceae</taxon>
        <taxon>Pantoea</taxon>
    </lineage>
</organism>
<evidence type="ECO:0000313" key="1">
    <source>
        <dbReference type="EMBL" id="MCQ8228455.1"/>
    </source>
</evidence>
<name>A0ABT1VLP2_9GAMM</name>
<dbReference type="EMBL" id="JANIET010000001">
    <property type="protein sequence ID" value="MCQ8228455.1"/>
    <property type="molecule type" value="Genomic_DNA"/>
</dbReference>
<dbReference type="Proteomes" id="UP001300015">
    <property type="component" value="Unassembled WGS sequence"/>
</dbReference>
<proteinExistence type="predicted"/>
<accession>A0ABT1VLP2</accession>
<dbReference type="RefSeq" id="WP_256696977.1">
    <property type="nucleotide sequence ID" value="NZ_JANIES010000001.1"/>
</dbReference>
<keyword evidence="2" id="KW-1185">Reference proteome</keyword>
<protein>
    <submittedName>
        <fullName evidence="1">Uncharacterized protein</fullName>
    </submittedName>
</protein>
<evidence type="ECO:0000313" key="2">
    <source>
        <dbReference type="Proteomes" id="UP001300015"/>
    </source>
</evidence>
<sequence length="65" mass="7198">MLSLLVIFYLLRLSIEEKRARGVTLLTLMKKKEKSALVLAAKDPTSAPLPSQIKIGKHDAHLTLS</sequence>